<evidence type="ECO:0000259" key="3">
    <source>
        <dbReference type="PROSITE" id="PS50075"/>
    </source>
</evidence>
<dbReference type="CDD" id="cd05930">
    <property type="entry name" value="A_NRPS"/>
    <property type="match status" value="1"/>
</dbReference>
<dbReference type="Pfam" id="PF00668">
    <property type="entry name" value="Condensation"/>
    <property type="match status" value="2"/>
</dbReference>
<keyword evidence="6" id="KW-1185">Reference proteome</keyword>
<reference evidence="4" key="2">
    <citation type="submission" date="2019-06" db="EMBL/GenBank/DDBJ databases">
        <title>Genomics analysis of Aphanomyces spp. identifies a new class of oomycete effector associated with host adaptation.</title>
        <authorList>
            <person name="Gaulin E."/>
        </authorList>
    </citation>
    <scope>NUCLEOTIDE SEQUENCE</scope>
    <source>
        <strain evidence="4">CBS 578.67</strain>
    </source>
</reference>
<dbReference type="GO" id="GO:0031177">
    <property type="term" value="F:phosphopantetheine binding"/>
    <property type="evidence" value="ECO:0007669"/>
    <property type="project" value="TreeGrafter"/>
</dbReference>
<dbReference type="Pfam" id="PF00550">
    <property type="entry name" value="PP-binding"/>
    <property type="match status" value="2"/>
</dbReference>
<dbReference type="InterPro" id="IPR000873">
    <property type="entry name" value="AMP-dep_synth/lig_dom"/>
</dbReference>
<dbReference type="NCBIfam" id="TIGR01733">
    <property type="entry name" value="AA-adenyl-dom"/>
    <property type="match status" value="1"/>
</dbReference>
<keyword evidence="1" id="KW-0596">Phosphopantetheine</keyword>
<dbReference type="GO" id="GO:0044550">
    <property type="term" value="P:secondary metabolite biosynthetic process"/>
    <property type="evidence" value="ECO:0007669"/>
    <property type="project" value="TreeGrafter"/>
</dbReference>
<gene>
    <name evidence="5" type="primary">Aste57867_9277</name>
    <name evidence="4" type="ORF">As57867_009241</name>
    <name evidence="5" type="ORF">ASTE57867_9277</name>
</gene>
<dbReference type="PANTHER" id="PTHR45527:SF1">
    <property type="entry name" value="FATTY ACID SYNTHASE"/>
    <property type="match status" value="1"/>
</dbReference>
<evidence type="ECO:0000313" key="4">
    <source>
        <dbReference type="EMBL" id="KAF0700193.1"/>
    </source>
</evidence>
<sequence>MNKDSPITIGRPIANVNSYVLCEEMRIVPVGVIGEMYLGGICVSPGYINLTDQTSERFLTDSFSPARGEMFRTGDLARLLPNGQFEILGRQDSQVKLKGYRIELDEVANAIQCHPQVVAAAAVVKNKSLLVGFFTPSNINISELQDVVASQLPGYMVPSVWTGLDEMPQNANGKIDKKALESLDVIVTTEDLETDNEKRMAAVWAQVLNVDVAEIGRQTSFFALGGDSLSVIKVVAVCKELGMEVSTAQLLKELVLWKVAASVSDRVSITTWPRVSLPQEVVESITNQYAGANINVHDCVVYPVTPLQAGMVYATVSNPSSYLMQMPIQMKQWSDVEKLCAAFQQIAQTRDILRTTFVTSTTGIYQIIHSSMNEFKVAHVLTDDIDEFLRKDYTRGFEIGDNYFVRLSSVSTTNEQFAVLTIHHALYDGWTIPMLMSDLCDAMSGNTLVHRPSFCDVVDYIQAQDKESTEAFWRAYLLDLKPTVVGTHQCIHDRNEHADNTFSMVAHMTMEEITQAARRVNLTIAEVIKLAWAATLRKYTRRNDVVFGYVTANRNIPVRDVEMILGPLLSTIPCRVKFDDSLSANQWIDAIYSERGALITHSHASLIDMKRWSGVEGDFFDTLFVFQNMPTDDASSGVFDVMQRENDSRFDTGHAMDVMVVSKDNSLILQATYDPKRIESEKGKWMLHELDHSISQLIQVLVSDAPLSTLYELSPKQMDEIQSACFGPSVGLKNELLHHAFEEFAIRNPDLGAIEFEDKYLTYGELNDRANTLAFELATMGVCVGSRVAVVMDRCLEFPIGLLATLKVGASMMPLDSSFPSMRLRQMVVDANAAVILTTSNISNSVLNLSSETPVIIVQSDYYACDPKVFAPSQCHLAQASHEAYVVYTSGSTGTPKGVSILHDAAINAVSSPFGGFDVLQNMRVMQFRAIGSDVFQWEMWKTLSSGACLVFRGEDPLVTLHKVDLLSCTPTALAMFGHPSQYPNLKCIAVGGEVLPESLKNLWCDDVVLINCYGPSECTIRTHEVQMARNRPVTIGKPNKNTSCYVLDQEQRIVPLGVLGDIALGGICVSPGYFNLPDLTQSRFVNDPFARLGFSPKMYLTGDIGRLNANGDFEVLGREDSQVKLKGYRIELDEVASAIMSHPCVKTAAVIVKNGTHLVGYFAPANVHTAELQDFVANVLPVYMVPAAWVGLNEMPQNLSGKIDKMALESLNVALDWEDLQTENETRMAAVWSDVLDVDMAEIGRKSSFFAFGGDSISSVKVVAKCRNIGLIISVAQLVRARTLEVAAAIATTKELTQYPHVELRRDIVEAIAARVPQPNEECVIYPVTPMQRYMLKKTTEDPQAWQLQTVLLMGDDMDASALCQAFKTVVECNELLRSSFTMLNDSFYQVIPRKSTNVHVATRFVSHVDEYLTLDWARGFYVGDTDWIRFAIVTESSNQRHAVLTIHHALYDGWASSMITGDILNIYQNQPQIIRPPFRRVIEYIEATKSAQRNFWTTYLDGVSDTTHLNWPNSTDINLQTDDNIFLQSKVSKADLTKCSNEMEVPMSTLLQFAWASTLRKYSQQKVVVFGQILANRSVPVNDADRIIGPLINFVPCRVVFDDDLTIKTLLQRFQVDSSAVLAHSFVDLDDIKSWCGLDKALTETRFSFQNFPVDSNCDVGDSTRAFEPVYLEGRTHSREEAFSFIIEVAPTSCTDMHLCCTYDPEIFTHSQAQEILATYNAAIESLMALDK</sequence>
<dbReference type="Gene3D" id="1.10.1200.10">
    <property type="entry name" value="ACP-like"/>
    <property type="match status" value="2"/>
</dbReference>
<dbReference type="Proteomes" id="UP000332933">
    <property type="component" value="Unassembled WGS sequence"/>
</dbReference>
<protein>
    <submittedName>
        <fullName evidence="5">Aste57867_9277 protein</fullName>
    </submittedName>
</protein>
<dbReference type="Gene3D" id="3.40.50.980">
    <property type="match status" value="2"/>
</dbReference>
<dbReference type="PROSITE" id="PS50075">
    <property type="entry name" value="CARRIER"/>
    <property type="match status" value="2"/>
</dbReference>
<dbReference type="GO" id="GO:0043041">
    <property type="term" value="P:amino acid activation for nonribosomal peptide biosynthetic process"/>
    <property type="evidence" value="ECO:0007669"/>
    <property type="project" value="TreeGrafter"/>
</dbReference>
<dbReference type="Pfam" id="PF00501">
    <property type="entry name" value="AMP-binding"/>
    <property type="match status" value="1"/>
</dbReference>
<dbReference type="InterPro" id="IPR009081">
    <property type="entry name" value="PP-bd_ACP"/>
</dbReference>
<dbReference type="InterPro" id="IPR036736">
    <property type="entry name" value="ACP-like_sf"/>
</dbReference>
<organism evidence="5 6">
    <name type="scientific">Aphanomyces stellatus</name>
    <dbReference type="NCBI Taxonomy" id="120398"/>
    <lineage>
        <taxon>Eukaryota</taxon>
        <taxon>Sar</taxon>
        <taxon>Stramenopiles</taxon>
        <taxon>Oomycota</taxon>
        <taxon>Saprolegniomycetes</taxon>
        <taxon>Saprolegniales</taxon>
        <taxon>Verrucalvaceae</taxon>
        <taxon>Aphanomyces</taxon>
    </lineage>
</organism>
<dbReference type="InterPro" id="IPR020845">
    <property type="entry name" value="AMP-binding_CS"/>
</dbReference>
<dbReference type="EMBL" id="VJMH01005134">
    <property type="protein sequence ID" value="KAF0700193.1"/>
    <property type="molecule type" value="Genomic_DNA"/>
</dbReference>
<dbReference type="InterPro" id="IPR001242">
    <property type="entry name" value="Condensation_dom"/>
</dbReference>
<dbReference type="CDD" id="cd19542">
    <property type="entry name" value="CT_NRPS-like"/>
    <property type="match status" value="1"/>
</dbReference>
<evidence type="ECO:0000256" key="1">
    <source>
        <dbReference type="ARBA" id="ARBA00022450"/>
    </source>
</evidence>
<evidence type="ECO:0000313" key="5">
    <source>
        <dbReference type="EMBL" id="VFT86160.1"/>
    </source>
</evidence>
<evidence type="ECO:0000256" key="2">
    <source>
        <dbReference type="ARBA" id="ARBA00022553"/>
    </source>
</evidence>
<evidence type="ECO:0000313" key="6">
    <source>
        <dbReference type="Proteomes" id="UP000332933"/>
    </source>
</evidence>
<dbReference type="GO" id="GO:0005737">
    <property type="term" value="C:cytoplasm"/>
    <property type="evidence" value="ECO:0007669"/>
    <property type="project" value="TreeGrafter"/>
</dbReference>
<dbReference type="SUPFAM" id="SSF56801">
    <property type="entry name" value="Acetyl-CoA synthetase-like"/>
    <property type="match status" value="2"/>
</dbReference>
<dbReference type="InterPro" id="IPR042099">
    <property type="entry name" value="ANL_N_sf"/>
</dbReference>
<dbReference type="Gene3D" id="2.30.38.10">
    <property type="entry name" value="Luciferase, Domain 3"/>
    <property type="match status" value="1"/>
</dbReference>
<keyword evidence="2" id="KW-0597">Phosphoprotein</keyword>
<dbReference type="InterPro" id="IPR010071">
    <property type="entry name" value="AA_adenyl_dom"/>
</dbReference>
<dbReference type="PROSITE" id="PS00455">
    <property type="entry name" value="AMP_BINDING"/>
    <property type="match status" value="1"/>
</dbReference>
<name>A0A485KMM1_9STRA</name>
<feature type="domain" description="Carrier" evidence="3">
    <location>
        <begin position="191"/>
        <end position="267"/>
    </location>
</feature>
<proteinExistence type="predicted"/>
<dbReference type="PANTHER" id="PTHR45527">
    <property type="entry name" value="NONRIBOSOMAL PEPTIDE SYNTHETASE"/>
    <property type="match status" value="1"/>
</dbReference>
<dbReference type="EMBL" id="CAADRA010005155">
    <property type="protein sequence ID" value="VFT86160.1"/>
    <property type="molecule type" value="Genomic_DNA"/>
</dbReference>
<dbReference type="OrthoDB" id="75981at2759"/>
<dbReference type="InterPro" id="IPR023213">
    <property type="entry name" value="CAT-like_dom_sf"/>
</dbReference>
<dbReference type="Gene3D" id="3.30.300.30">
    <property type="match status" value="2"/>
</dbReference>
<dbReference type="InterPro" id="IPR045851">
    <property type="entry name" value="AMP-bd_C_sf"/>
</dbReference>
<feature type="domain" description="Carrier" evidence="3">
    <location>
        <begin position="1220"/>
        <end position="1296"/>
    </location>
</feature>
<dbReference type="Gene3D" id="3.30.559.30">
    <property type="entry name" value="Nonribosomal peptide synthetase, condensation domain"/>
    <property type="match status" value="2"/>
</dbReference>
<dbReference type="Gene3D" id="3.30.559.10">
    <property type="entry name" value="Chloramphenicol acetyltransferase-like domain"/>
    <property type="match status" value="2"/>
</dbReference>
<dbReference type="SUPFAM" id="SSF52777">
    <property type="entry name" value="CoA-dependent acyltransferases"/>
    <property type="match status" value="4"/>
</dbReference>
<dbReference type="Pfam" id="PF13193">
    <property type="entry name" value="AMP-binding_C"/>
    <property type="match status" value="2"/>
</dbReference>
<dbReference type="GO" id="GO:0003824">
    <property type="term" value="F:catalytic activity"/>
    <property type="evidence" value="ECO:0007669"/>
    <property type="project" value="InterPro"/>
</dbReference>
<dbReference type="Gene3D" id="3.40.50.12780">
    <property type="entry name" value="N-terminal domain of ligase-like"/>
    <property type="match status" value="1"/>
</dbReference>
<dbReference type="InterPro" id="IPR025110">
    <property type="entry name" value="AMP-bd_C"/>
</dbReference>
<reference evidence="5 6" key="1">
    <citation type="submission" date="2019-03" db="EMBL/GenBank/DDBJ databases">
        <authorList>
            <person name="Gaulin E."/>
            <person name="Dumas B."/>
        </authorList>
    </citation>
    <scope>NUCLEOTIDE SEQUENCE [LARGE SCALE GENOMIC DNA]</scope>
    <source>
        <strain evidence="5">CBS 568.67</strain>
    </source>
</reference>
<dbReference type="SUPFAM" id="SSF47336">
    <property type="entry name" value="ACP-like"/>
    <property type="match status" value="2"/>
</dbReference>
<accession>A0A485KMM1</accession>